<reference evidence="1 2" key="1">
    <citation type="journal article" date="2020" name="Cell">
        <title>Large-Scale Comparative Analyses of Tick Genomes Elucidate Their Genetic Diversity and Vector Capacities.</title>
        <authorList>
            <consortium name="Tick Genome and Microbiome Consortium (TIGMIC)"/>
            <person name="Jia N."/>
            <person name="Wang J."/>
            <person name="Shi W."/>
            <person name="Du L."/>
            <person name="Sun Y."/>
            <person name="Zhan W."/>
            <person name="Jiang J.F."/>
            <person name="Wang Q."/>
            <person name="Zhang B."/>
            <person name="Ji P."/>
            <person name="Bell-Sakyi L."/>
            <person name="Cui X.M."/>
            <person name="Yuan T.T."/>
            <person name="Jiang B.G."/>
            <person name="Yang W.F."/>
            <person name="Lam T.T."/>
            <person name="Chang Q.C."/>
            <person name="Ding S.J."/>
            <person name="Wang X.J."/>
            <person name="Zhu J.G."/>
            <person name="Ruan X.D."/>
            <person name="Zhao L."/>
            <person name="Wei J.T."/>
            <person name="Ye R.Z."/>
            <person name="Que T.C."/>
            <person name="Du C.H."/>
            <person name="Zhou Y.H."/>
            <person name="Cheng J.X."/>
            <person name="Dai P.F."/>
            <person name="Guo W.B."/>
            <person name="Han X.H."/>
            <person name="Huang E.J."/>
            <person name="Li L.F."/>
            <person name="Wei W."/>
            <person name="Gao Y.C."/>
            <person name="Liu J.Z."/>
            <person name="Shao H.Z."/>
            <person name="Wang X."/>
            <person name="Wang C.C."/>
            <person name="Yang T.C."/>
            <person name="Huo Q.B."/>
            <person name="Li W."/>
            <person name="Chen H.Y."/>
            <person name="Chen S.E."/>
            <person name="Zhou L.G."/>
            <person name="Ni X.B."/>
            <person name="Tian J.H."/>
            <person name="Sheng Y."/>
            <person name="Liu T."/>
            <person name="Pan Y.S."/>
            <person name="Xia L.Y."/>
            <person name="Li J."/>
            <person name="Zhao F."/>
            <person name="Cao W.C."/>
        </authorList>
    </citation>
    <scope>NUCLEOTIDE SEQUENCE [LARGE SCALE GENOMIC DNA]</scope>
    <source>
        <strain evidence="1">Iper-2018</strain>
    </source>
</reference>
<protein>
    <submittedName>
        <fullName evidence="1">Uncharacterized protein</fullName>
    </submittedName>
</protein>
<dbReference type="Proteomes" id="UP000805193">
    <property type="component" value="Unassembled WGS sequence"/>
</dbReference>
<evidence type="ECO:0000313" key="1">
    <source>
        <dbReference type="EMBL" id="KAG0434743.1"/>
    </source>
</evidence>
<evidence type="ECO:0000313" key="2">
    <source>
        <dbReference type="Proteomes" id="UP000805193"/>
    </source>
</evidence>
<dbReference type="EMBL" id="JABSTQ010008224">
    <property type="protein sequence ID" value="KAG0434743.1"/>
    <property type="molecule type" value="Genomic_DNA"/>
</dbReference>
<gene>
    <name evidence="1" type="ORF">HPB47_018909</name>
</gene>
<sequence>MATCVFDDPLALAVLRWDRIEELSFLDMEYPVPRRFRSRRRYLDVLNIDSEAFRQQFRFEQMDLSELYSALRVPDTIRTAQNVAIHGQEGLCILLRRLSYLNRLCDPDGMFGHHSSTLSSATTVVLNHLTSISGQLTANLYSSHVVNRASLDEFSETEEEMTVVSHSANTEVPPQGFIQRPVCPMYSAPWETGTEYTRPVAQGIKGATGFLERSVSGGGALFVRRHIVPSLNGHVNPTSVSKRRAAASRRCAVL</sequence>
<proteinExistence type="predicted"/>
<keyword evidence="2" id="KW-1185">Reference proteome</keyword>
<comment type="caution">
    <text evidence="1">The sequence shown here is derived from an EMBL/GenBank/DDBJ whole genome shotgun (WGS) entry which is preliminary data.</text>
</comment>
<accession>A0AC60QJJ3</accession>
<name>A0AC60QJJ3_IXOPE</name>
<organism evidence="1 2">
    <name type="scientific">Ixodes persulcatus</name>
    <name type="common">Taiga tick</name>
    <dbReference type="NCBI Taxonomy" id="34615"/>
    <lineage>
        <taxon>Eukaryota</taxon>
        <taxon>Metazoa</taxon>
        <taxon>Ecdysozoa</taxon>
        <taxon>Arthropoda</taxon>
        <taxon>Chelicerata</taxon>
        <taxon>Arachnida</taxon>
        <taxon>Acari</taxon>
        <taxon>Parasitiformes</taxon>
        <taxon>Ixodida</taxon>
        <taxon>Ixodoidea</taxon>
        <taxon>Ixodidae</taxon>
        <taxon>Ixodinae</taxon>
        <taxon>Ixodes</taxon>
    </lineage>
</organism>